<evidence type="ECO:0000256" key="8">
    <source>
        <dbReference type="ARBA" id="ARBA00022660"/>
    </source>
</evidence>
<keyword evidence="6" id="KW-0813">Transport</keyword>
<feature type="transmembrane region" description="Helical" evidence="16">
    <location>
        <begin position="91"/>
        <end position="110"/>
    </location>
</feature>
<dbReference type="Pfam" id="PF05347">
    <property type="entry name" value="Complex1_LYR"/>
    <property type="match status" value="1"/>
</dbReference>
<organism evidence="18 19">
    <name type="scientific">Thamnidium elegans</name>
    <dbReference type="NCBI Taxonomy" id="101142"/>
    <lineage>
        <taxon>Eukaryota</taxon>
        <taxon>Fungi</taxon>
        <taxon>Fungi incertae sedis</taxon>
        <taxon>Mucoromycota</taxon>
        <taxon>Mucoromycotina</taxon>
        <taxon>Mucoromycetes</taxon>
        <taxon>Mucorales</taxon>
        <taxon>Mucorineae</taxon>
        <taxon>Mucoraceae</taxon>
        <taxon>Thamnidium</taxon>
    </lineage>
</organism>
<reference evidence="18" key="1">
    <citation type="submission" date="2021-01" db="EMBL/GenBank/DDBJ databases">
        <title>Metabolic potential, ecology and presence of endohyphal bacteria is reflected in genomic diversity of Mucoromycotina.</title>
        <authorList>
            <person name="Muszewska A."/>
            <person name="Okrasinska A."/>
            <person name="Steczkiewicz K."/>
            <person name="Drgas O."/>
            <person name="Orlowska M."/>
            <person name="Perlinska-Lenart U."/>
            <person name="Aleksandrzak-Piekarczyk T."/>
            <person name="Szatraj K."/>
            <person name="Zielenkiewicz U."/>
            <person name="Pilsyk S."/>
            <person name="Malc E."/>
            <person name="Mieczkowski P."/>
            <person name="Kruszewska J.S."/>
            <person name="Biernat P."/>
            <person name="Pawlowska J."/>
        </authorList>
    </citation>
    <scope>NUCLEOTIDE SEQUENCE</scope>
    <source>
        <strain evidence="18">WA0000018081</strain>
    </source>
</reference>
<dbReference type="GO" id="GO:0005743">
    <property type="term" value="C:mitochondrial inner membrane"/>
    <property type="evidence" value="ECO:0007669"/>
    <property type="project" value="UniProtKB-SubCell"/>
</dbReference>
<evidence type="ECO:0000313" key="18">
    <source>
        <dbReference type="EMBL" id="KAG2230391.1"/>
    </source>
</evidence>
<keyword evidence="7" id="KW-0597">Phosphoprotein</keyword>
<dbReference type="PANTHER" id="PTHR12868">
    <property type="entry name" value="NADH-UBIQUINONE OXIDOREDUCTASE B22 SUBUNIT"/>
    <property type="match status" value="1"/>
</dbReference>
<dbReference type="InterPro" id="IPR033034">
    <property type="entry name" value="NDUFB9"/>
</dbReference>
<evidence type="ECO:0000256" key="11">
    <source>
        <dbReference type="ARBA" id="ARBA00022990"/>
    </source>
</evidence>
<keyword evidence="9" id="KW-0999">Mitochondrion inner membrane</keyword>
<keyword evidence="16" id="KW-1133">Transmembrane helix</keyword>
<dbReference type="CDD" id="cd20263">
    <property type="entry name" value="Complex1_LYR_NDUFB9_LYRM3"/>
    <property type="match status" value="1"/>
</dbReference>
<keyword evidence="11" id="KW-0007">Acetylation</keyword>
<keyword evidence="13 16" id="KW-0472">Membrane</keyword>
<dbReference type="InterPro" id="IPR045292">
    <property type="entry name" value="Complex1_LYR_NDUFB9_LYRM3"/>
</dbReference>
<keyword evidence="10" id="KW-0249">Electron transport</keyword>
<evidence type="ECO:0000313" key="19">
    <source>
        <dbReference type="Proteomes" id="UP000613177"/>
    </source>
</evidence>
<proteinExistence type="inferred from homology"/>
<comment type="subcellular location">
    <subcellularLocation>
        <location evidence="2">Mitochondrion inner membrane</location>
        <topology evidence="2">Peripheral membrane protein</topology>
        <orientation evidence="2">Matrix side</orientation>
    </subcellularLocation>
</comment>
<evidence type="ECO:0000256" key="4">
    <source>
        <dbReference type="ARBA" id="ARBA00011790"/>
    </source>
</evidence>
<dbReference type="AlphaFoldDB" id="A0A8H7VPW2"/>
<dbReference type="Proteomes" id="UP000613177">
    <property type="component" value="Unassembled WGS sequence"/>
</dbReference>
<evidence type="ECO:0000256" key="6">
    <source>
        <dbReference type="ARBA" id="ARBA00022448"/>
    </source>
</evidence>
<name>A0A8H7VPW2_9FUNG</name>
<comment type="subunit">
    <text evidence="4">Mammalian complex I is composed of 45 different subunits.</text>
</comment>
<sequence>MSSPVSVAHRLHVQSLYKRSLKLSLDWYIQRDLWRQKALGIRAQFEQNKSVTNPKEIQVLVQNAEKELEEWAHPDPYKCNLIFFSKYVRDLFFYFCTDCFSFFFSLVALGPEGTKWERNLPPIVNDPSAHHH</sequence>
<keyword evidence="12" id="KW-0496">Mitochondrion</keyword>
<evidence type="ECO:0000256" key="14">
    <source>
        <dbReference type="ARBA" id="ARBA00030192"/>
    </source>
</evidence>
<evidence type="ECO:0000256" key="3">
    <source>
        <dbReference type="ARBA" id="ARBA00009508"/>
    </source>
</evidence>
<evidence type="ECO:0000256" key="7">
    <source>
        <dbReference type="ARBA" id="ARBA00022553"/>
    </source>
</evidence>
<evidence type="ECO:0000256" key="16">
    <source>
        <dbReference type="SAM" id="Phobius"/>
    </source>
</evidence>
<evidence type="ECO:0000259" key="17">
    <source>
        <dbReference type="Pfam" id="PF05347"/>
    </source>
</evidence>
<keyword evidence="16" id="KW-0812">Transmembrane</keyword>
<accession>A0A8H7VPW2</accession>
<feature type="domain" description="Complex 1 LYR protein" evidence="17">
    <location>
        <begin position="13"/>
        <end position="70"/>
    </location>
</feature>
<evidence type="ECO:0000256" key="5">
    <source>
        <dbReference type="ARBA" id="ARBA00018684"/>
    </source>
</evidence>
<dbReference type="EMBL" id="JAEPRE010000205">
    <property type="protein sequence ID" value="KAG2230391.1"/>
    <property type="molecule type" value="Genomic_DNA"/>
</dbReference>
<protein>
    <recommendedName>
        <fullName evidence="5">NADH dehydrogenase [ubiquinone] 1 beta subcomplex subunit 9</fullName>
    </recommendedName>
    <alternativeName>
        <fullName evidence="14">Complex I-B22</fullName>
    </alternativeName>
    <alternativeName>
        <fullName evidence="15">NADH-ubiquinone oxidoreductase B22 subunit</fullName>
    </alternativeName>
</protein>
<evidence type="ECO:0000256" key="1">
    <source>
        <dbReference type="ARBA" id="ARBA00002920"/>
    </source>
</evidence>
<evidence type="ECO:0000256" key="15">
    <source>
        <dbReference type="ARBA" id="ARBA00032528"/>
    </source>
</evidence>
<keyword evidence="8" id="KW-0679">Respiratory chain</keyword>
<dbReference type="PANTHER" id="PTHR12868:SF0">
    <property type="entry name" value="NADH DEHYDROGENASE [UBIQUINONE] 1 BETA SUBCOMPLEX SUBUNIT 9"/>
    <property type="match status" value="1"/>
</dbReference>
<gene>
    <name evidence="18" type="ORF">INT48_004202</name>
</gene>
<keyword evidence="19" id="KW-1185">Reference proteome</keyword>
<evidence type="ECO:0000256" key="10">
    <source>
        <dbReference type="ARBA" id="ARBA00022982"/>
    </source>
</evidence>
<evidence type="ECO:0000256" key="13">
    <source>
        <dbReference type="ARBA" id="ARBA00023136"/>
    </source>
</evidence>
<comment type="caution">
    <text evidence="18">The sequence shown here is derived from an EMBL/GenBank/DDBJ whole genome shotgun (WGS) entry which is preliminary data.</text>
</comment>
<comment type="function">
    <text evidence="1">Accessory subunit of the mitochondrial membrane respiratory chain NADH dehydrogenase (Complex I), that is believed to be not involved in catalysis. Complex I functions in the transfer of electrons from NADH to the respiratory chain. The immediate electron acceptor for the enzyme is believed to be ubiquinone.</text>
</comment>
<dbReference type="InterPro" id="IPR008011">
    <property type="entry name" value="Complex1_LYR_dom"/>
</dbReference>
<evidence type="ECO:0000256" key="2">
    <source>
        <dbReference type="ARBA" id="ARBA00004443"/>
    </source>
</evidence>
<evidence type="ECO:0000256" key="9">
    <source>
        <dbReference type="ARBA" id="ARBA00022792"/>
    </source>
</evidence>
<dbReference type="GO" id="GO:0006120">
    <property type="term" value="P:mitochondrial electron transport, NADH to ubiquinone"/>
    <property type="evidence" value="ECO:0007669"/>
    <property type="project" value="InterPro"/>
</dbReference>
<evidence type="ECO:0000256" key="12">
    <source>
        <dbReference type="ARBA" id="ARBA00023128"/>
    </source>
</evidence>
<comment type="similarity">
    <text evidence="3">Belongs to the complex I LYR family.</text>
</comment>